<dbReference type="Gene3D" id="3.40.30.10">
    <property type="entry name" value="Glutaredoxin"/>
    <property type="match status" value="1"/>
</dbReference>
<evidence type="ECO:0000313" key="1">
    <source>
        <dbReference type="EMBL" id="SCA55160.1"/>
    </source>
</evidence>
<dbReference type="InterPro" id="IPR036249">
    <property type="entry name" value="Thioredoxin-like_sf"/>
</dbReference>
<organism evidence="1 2">
    <name type="scientific">Candidatus Terasakiella magnetica</name>
    <dbReference type="NCBI Taxonomy" id="1867952"/>
    <lineage>
        <taxon>Bacteria</taxon>
        <taxon>Pseudomonadati</taxon>
        <taxon>Pseudomonadota</taxon>
        <taxon>Alphaproteobacteria</taxon>
        <taxon>Rhodospirillales</taxon>
        <taxon>Terasakiellaceae</taxon>
        <taxon>Terasakiella</taxon>
    </lineage>
</organism>
<dbReference type="RefSeq" id="WP_069185863.1">
    <property type="nucleotide sequence ID" value="NZ_FLYE01000001.1"/>
</dbReference>
<name>A0A1C3RD04_9PROT</name>
<dbReference type="OrthoDB" id="7366680at2"/>
<dbReference type="CDD" id="cd02980">
    <property type="entry name" value="TRX_Fd_family"/>
    <property type="match status" value="1"/>
</dbReference>
<dbReference type="Proteomes" id="UP000231658">
    <property type="component" value="Unassembled WGS sequence"/>
</dbReference>
<protein>
    <submittedName>
        <fullName evidence="1">Putative Ferredoxin, 2Fe-2S</fullName>
    </submittedName>
</protein>
<dbReference type="SUPFAM" id="SSF52833">
    <property type="entry name" value="Thioredoxin-like"/>
    <property type="match status" value="1"/>
</dbReference>
<accession>A0A1C3RD04</accession>
<keyword evidence="2" id="KW-1185">Reference proteome</keyword>
<sequence>MNDIKTQKKLYVCTNMRVGGSRGSCALRGSKKTLPLLREELRKRSVDINVEEIICLGQCERGPAIRIAPGGSFYLEAGPDKISEIADWLEKELEE</sequence>
<gene>
    <name evidence="1" type="ORF">MTBPR1_10407</name>
</gene>
<reference evidence="1 2" key="1">
    <citation type="submission" date="2016-07" db="EMBL/GenBank/DDBJ databases">
        <authorList>
            <person name="Lefevre C.T."/>
        </authorList>
    </citation>
    <scope>NUCLEOTIDE SEQUENCE [LARGE SCALE GENOMIC DNA]</scope>
    <source>
        <strain evidence="1">PR1</strain>
    </source>
</reference>
<proteinExistence type="predicted"/>
<evidence type="ECO:0000313" key="2">
    <source>
        <dbReference type="Proteomes" id="UP000231658"/>
    </source>
</evidence>
<dbReference type="AlphaFoldDB" id="A0A1C3RD04"/>
<dbReference type="EMBL" id="FLYE01000001">
    <property type="protein sequence ID" value="SCA55160.1"/>
    <property type="molecule type" value="Genomic_DNA"/>
</dbReference>
<dbReference type="STRING" id="1867952.MTBPR1_10407"/>